<dbReference type="AlphaFoldDB" id="U9T1N0"/>
<gene>
    <name evidence="1" type="ORF">GLOINDRAFT_86564</name>
</gene>
<reference evidence="1" key="1">
    <citation type="submission" date="2013-07" db="EMBL/GenBank/DDBJ databases">
        <title>The genome of an arbuscular mycorrhizal fungus provides insights into the evolution of the oldest plant symbiosis.</title>
        <authorList>
            <consortium name="DOE Joint Genome Institute"/>
            <person name="Tisserant E."/>
            <person name="Malbreil M."/>
            <person name="Kuo A."/>
            <person name="Kohler A."/>
            <person name="Symeonidi A."/>
            <person name="Balestrini R."/>
            <person name="Charron P."/>
            <person name="Duensing N."/>
            <person name="Frei-dit-Frey N."/>
            <person name="Gianinazzi-Pearson V."/>
            <person name="Gilbert B."/>
            <person name="Handa Y."/>
            <person name="Hijri M."/>
            <person name="Kaul R."/>
            <person name="Kawaguchi M."/>
            <person name="Krajinski F."/>
            <person name="Lammers P."/>
            <person name="Lapierre D."/>
            <person name="Masclaux F.G."/>
            <person name="Murat C."/>
            <person name="Morin E."/>
            <person name="Ndikumana S."/>
            <person name="Pagni M."/>
            <person name="Petitpierre D."/>
            <person name="Requena N."/>
            <person name="Rosikiewicz P."/>
            <person name="Riley R."/>
            <person name="Saito K."/>
            <person name="San Clemente H."/>
            <person name="Shapiro H."/>
            <person name="van Tuinen D."/>
            <person name="Becard G."/>
            <person name="Bonfante P."/>
            <person name="Paszkowski U."/>
            <person name="Shachar-Hill Y."/>
            <person name="Young J.P."/>
            <person name="Sanders I.R."/>
            <person name="Henrissat B."/>
            <person name="Rensing S.A."/>
            <person name="Grigoriev I.V."/>
            <person name="Corradi N."/>
            <person name="Roux C."/>
            <person name="Martin F."/>
        </authorList>
    </citation>
    <scope>NUCLEOTIDE SEQUENCE</scope>
    <source>
        <strain evidence="1">DAOM 197198</strain>
    </source>
</reference>
<proteinExistence type="predicted"/>
<dbReference type="EMBL" id="KI295972">
    <property type="protein sequence ID" value="ESA02084.1"/>
    <property type="molecule type" value="Genomic_DNA"/>
</dbReference>
<sequence length="146" mass="16322">MIIISIFGILFNYLGYGVHYVKIVHIQGPCAHMGKASFSRIRLLETLLLNPTIFVQSHILADKSTKSKYKGVSKKGISDMVSNTYFPALGGSLLDEPVDNAEIFNPMTQCLLCQELNVGMRTKNHVISLIESEKKALSPIDMKHWI</sequence>
<name>U9T1N0_RHIID</name>
<dbReference type="HOGENOM" id="CLU_1781974_0_0_1"/>
<organism evidence="1">
    <name type="scientific">Rhizophagus irregularis (strain DAOM 181602 / DAOM 197198 / MUCL 43194)</name>
    <name type="common">Arbuscular mycorrhizal fungus</name>
    <name type="synonym">Glomus intraradices</name>
    <dbReference type="NCBI Taxonomy" id="747089"/>
    <lineage>
        <taxon>Eukaryota</taxon>
        <taxon>Fungi</taxon>
        <taxon>Fungi incertae sedis</taxon>
        <taxon>Mucoromycota</taxon>
        <taxon>Glomeromycotina</taxon>
        <taxon>Glomeromycetes</taxon>
        <taxon>Glomerales</taxon>
        <taxon>Glomeraceae</taxon>
        <taxon>Rhizophagus</taxon>
    </lineage>
</organism>
<evidence type="ECO:0000313" key="1">
    <source>
        <dbReference type="EMBL" id="ESA02084.1"/>
    </source>
</evidence>
<protein>
    <submittedName>
        <fullName evidence="1">Uncharacterized protein</fullName>
    </submittedName>
</protein>
<accession>U9T1N0</accession>
<feature type="non-terminal residue" evidence="1">
    <location>
        <position position="146"/>
    </location>
</feature>